<dbReference type="NCBIfam" id="TIGR01451">
    <property type="entry name" value="B_ant_repeat"/>
    <property type="match status" value="1"/>
</dbReference>
<gene>
    <name evidence="1" type="ORF">NIES21_43370</name>
</gene>
<dbReference type="Proteomes" id="UP000218287">
    <property type="component" value="Chromosome"/>
</dbReference>
<evidence type="ECO:0000313" key="1">
    <source>
        <dbReference type="EMBL" id="BAY18490.1"/>
    </source>
</evidence>
<evidence type="ECO:0008006" key="3">
    <source>
        <dbReference type="Google" id="ProtNLM"/>
    </source>
</evidence>
<dbReference type="InterPro" id="IPR014468">
    <property type="entry name" value="UCP014979"/>
</dbReference>
<dbReference type="AlphaFoldDB" id="A0A1Z4GLW6"/>
<accession>A0A1Z4GLW6</accession>
<sequence>MKQILMTGIGASLLLTTASFISNLPYAWQTNRAVAQNPTKQQALKLVLAAEKQVLIKDEQSKPKITWQALNDKATVKPGDILRYTLTGENTSDRPLKNLNLNQPIAKGMIYVLKSANFTGNAKISYSIDGGRSFVENPTIKVTLPNGNISTQPAPAKAYTHIRFYSPVIAAKTTLKVTYQTQVR</sequence>
<dbReference type="InterPro" id="IPR047589">
    <property type="entry name" value="DUF11_rpt"/>
</dbReference>
<proteinExistence type="predicted"/>
<name>A0A1Z4GLW6_9CYAN</name>
<dbReference type="EMBL" id="AP018174">
    <property type="protein sequence ID" value="BAY18490.1"/>
    <property type="molecule type" value="Genomic_DNA"/>
</dbReference>
<evidence type="ECO:0000313" key="2">
    <source>
        <dbReference type="Proteomes" id="UP000218287"/>
    </source>
</evidence>
<keyword evidence="2" id="KW-1185">Reference proteome</keyword>
<organism evidence="1 2">
    <name type="scientific">Anabaenopsis circularis NIES-21</name>
    <dbReference type="NCBI Taxonomy" id="1085406"/>
    <lineage>
        <taxon>Bacteria</taxon>
        <taxon>Bacillati</taxon>
        <taxon>Cyanobacteriota</taxon>
        <taxon>Cyanophyceae</taxon>
        <taxon>Nostocales</taxon>
        <taxon>Nodulariaceae</taxon>
        <taxon>Anabaenopsis</taxon>
    </lineage>
</organism>
<dbReference type="OrthoDB" id="484368at2"/>
<reference evidence="1 2" key="1">
    <citation type="submission" date="2017-06" db="EMBL/GenBank/DDBJ databases">
        <title>Genome sequencing of cyanobaciteial culture collection at National Institute for Environmental Studies (NIES).</title>
        <authorList>
            <person name="Hirose Y."/>
            <person name="Shimura Y."/>
            <person name="Fujisawa T."/>
            <person name="Nakamura Y."/>
            <person name="Kawachi M."/>
        </authorList>
    </citation>
    <scope>NUCLEOTIDE SEQUENCE [LARGE SCALE GENOMIC DNA]</scope>
    <source>
        <strain evidence="1 2">NIES-21</strain>
    </source>
</reference>
<protein>
    <recommendedName>
        <fullName evidence="3">DUF11 domain-containing protein</fullName>
    </recommendedName>
</protein>
<dbReference type="PIRSF" id="PIRSF014979">
    <property type="entry name" value="UCP014979"/>
    <property type="match status" value="1"/>
</dbReference>